<dbReference type="Gene3D" id="1.20.5.1930">
    <property type="match status" value="1"/>
</dbReference>
<dbReference type="CDD" id="cd16917">
    <property type="entry name" value="HATPase_UhpB-NarQ-NarX-like"/>
    <property type="match status" value="1"/>
</dbReference>
<evidence type="ECO:0000313" key="11">
    <source>
        <dbReference type="EMBL" id="AYG78731.1"/>
    </source>
</evidence>
<evidence type="ECO:0000256" key="8">
    <source>
        <dbReference type="ARBA" id="ARBA00023012"/>
    </source>
</evidence>
<dbReference type="SMART" id="SM00387">
    <property type="entry name" value="HATPase_c"/>
    <property type="match status" value="1"/>
</dbReference>
<dbReference type="GO" id="GO:0016020">
    <property type="term" value="C:membrane"/>
    <property type="evidence" value="ECO:0007669"/>
    <property type="project" value="InterPro"/>
</dbReference>
<evidence type="ECO:0000256" key="9">
    <source>
        <dbReference type="SAM" id="Phobius"/>
    </source>
</evidence>
<evidence type="ECO:0000256" key="7">
    <source>
        <dbReference type="ARBA" id="ARBA00022840"/>
    </source>
</evidence>
<dbReference type="InterPro" id="IPR036890">
    <property type="entry name" value="HATPase_C_sf"/>
</dbReference>
<accession>A0A387H7Z3</accession>
<keyword evidence="9" id="KW-0472">Membrane</keyword>
<feature type="domain" description="Histidine kinase" evidence="10">
    <location>
        <begin position="304"/>
        <end position="392"/>
    </location>
</feature>
<protein>
    <recommendedName>
        <fullName evidence="2">histidine kinase</fullName>
        <ecNumber evidence="2">2.7.13.3</ecNumber>
    </recommendedName>
</protein>
<proteinExistence type="predicted"/>
<dbReference type="EC" id="2.7.13.3" evidence="2"/>
<dbReference type="InterPro" id="IPR003594">
    <property type="entry name" value="HATPase_dom"/>
</dbReference>
<dbReference type="SUPFAM" id="SSF55874">
    <property type="entry name" value="ATPase domain of HSP90 chaperone/DNA topoisomerase II/histidine kinase"/>
    <property type="match status" value="1"/>
</dbReference>
<feature type="transmembrane region" description="Helical" evidence="9">
    <location>
        <begin position="20"/>
        <end position="38"/>
    </location>
</feature>
<keyword evidence="3" id="KW-0597">Phosphoprotein</keyword>
<dbReference type="EMBL" id="CP032698">
    <property type="protein sequence ID" value="AYG78731.1"/>
    <property type="molecule type" value="Genomic_DNA"/>
</dbReference>
<dbReference type="PANTHER" id="PTHR24421:SF10">
    <property type="entry name" value="NITRATE_NITRITE SENSOR PROTEIN NARQ"/>
    <property type="match status" value="1"/>
</dbReference>
<keyword evidence="12" id="KW-1185">Reference proteome</keyword>
<keyword evidence="6 11" id="KW-0418">Kinase</keyword>
<dbReference type="InterPro" id="IPR005467">
    <property type="entry name" value="His_kinase_dom"/>
</dbReference>
<dbReference type="InterPro" id="IPR011712">
    <property type="entry name" value="Sig_transdc_His_kin_sub3_dim/P"/>
</dbReference>
<evidence type="ECO:0000259" key="10">
    <source>
        <dbReference type="PROSITE" id="PS50109"/>
    </source>
</evidence>
<dbReference type="Proteomes" id="UP000271554">
    <property type="component" value="Chromosome"/>
</dbReference>
<keyword evidence="5" id="KW-0547">Nucleotide-binding</keyword>
<keyword evidence="7" id="KW-0067">ATP-binding</keyword>
<dbReference type="PROSITE" id="PS50109">
    <property type="entry name" value="HIS_KIN"/>
    <property type="match status" value="1"/>
</dbReference>
<dbReference type="PANTHER" id="PTHR24421">
    <property type="entry name" value="NITRATE/NITRITE SENSOR PROTEIN NARX-RELATED"/>
    <property type="match status" value="1"/>
</dbReference>
<feature type="transmembrane region" description="Helical" evidence="9">
    <location>
        <begin position="112"/>
        <end position="131"/>
    </location>
</feature>
<reference evidence="11 12" key="1">
    <citation type="submission" date="2018-10" db="EMBL/GenBank/DDBJ databases">
        <title>Relationship between Morphology and Antimicrobial Activity in Streptomyces.</title>
        <authorList>
            <person name="Kang H.J."/>
            <person name="Kim S.B."/>
        </authorList>
    </citation>
    <scope>NUCLEOTIDE SEQUENCE [LARGE SCALE GENOMIC DNA]</scope>
    <source>
        <strain evidence="11 12">BH38</strain>
    </source>
</reference>
<dbReference type="OrthoDB" id="227596at2"/>
<dbReference type="KEGG" id="shun:DWB77_00839"/>
<name>A0A387H7Z3_9ACTN</name>
<evidence type="ECO:0000313" key="12">
    <source>
        <dbReference type="Proteomes" id="UP000271554"/>
    </source>
</evidence>
<dbReference type="Gene3D" id="3.30.565.10">
    <property type="entry name" value="Histidine kinase-like ATPase, C-terminal domain"/>
    <property type="match status" value="1"/>
</dbReference>
<evidence type="ECO:0000256" key="2">
    <source>
        <dbReference type="ARBA" id="ARBA00012438"/>
    </source>
</evidence>
<comment type="catalytic activity">
    <reaction evidence="1">
        <text>ATP + protein L-histidine = ADP + protein N-phospho-L-histidine.</text>
        <dbReference type="EC" id="2.7.13.3"/>
    </reaction>
</comment>
<dbReference type="GO" id="GO:0046983">
    <property type="term" value="F:protein dimerization activity"/>
    <property type="evidence" value="ECO:0007669"/>
    <property type="project" value="InterPro"/>
</dbReference>
<evidence type="ECO:0000256" key="1">
    <source>
        <dbReference type="ARBA" id="ARBA00000085"/>
    </source>
</evidence>
<evidence type="ECO:0000256" key="6">
    <source>
        <dbReference type="ARBA" id="ARBA00022777"/>
    </source>
</evidence>
<dbReference type="GO" id="GO:0000155">
    <property type="term" value="F:phosphorelay sensor kinase activity"/>
    <property type="evidence" value="ECO:0007669"/>
    <property type="project" value="InterPro"/>
</dbReference>
<dbReference type="Pfam" id="PF07730">
    <property type="entry name" value="HisKA_3"/>
    <property type="match status" value="1"/>
</dbReference>
<keyword evidence="9" id="KW-1133">Transmembrane helix</keyword>
<organism evidence="11 12">
    <name type="scientific">Streptomyces hundungensis</name>
    <dbReference type="NCBI Taxonomy" id="1077946"/>
    <lineage>
        <taxon>Bacteria</taxon>
        <taxon>Bacillati</taxon>
        <taxon>Actinomycetota</taxon>
        <taxon>Actinomycetes</taxon>
        <taxon>Kitasatosporales</taxon>
        <taxon>Streptomycetaceae</taxon>
        <taxon>Streptomyces</taxon>
    </lineage>
</organism>
<keyword evidence="9" id="KW-0812">Transmembrane</keyword>
<keyword evidence="8" id="KW-0902">Two-component regulatory system</keyword>
<dbReference type="AlphaFoldDB" id="A0A387H7Z3"/>
<dbReference type="Pfam" id="PF02518">
    <property type="entry name" value="HATPase_c"/>
    <property type="match status" value="1"/>
</dbReference>
<evidence type="ECO:0000256" key="5">
    <source>
        <dbReference type="ARBA" id="ARBA00022741"/>
    </source>
</evidence>
<gene>
    <name evidence="11" type="primary">liaS_2</name>
    <name evidence="11" type="ORF">DWB77_00839</name>
</gene>
<evidence type="ECO:0000256" key="3">
    <source>
        <dbReference type="ARBA" id="ARBA00022553"/>
    </source>
</evidence>
<keyword evidence="4 11" id="KW-0808">Transferase</keyword>
<evidence type="ECO:0000256" key="4">
    <source>
        <dbReference type="ARBA" id="ARBA00022679"/>
    </source>
</evidence>
<dbReference type="InterPro" id="IPR050482">
    <property type="entry name" value="Sensor_HK_TwoCompSys"/>
</dbReference>
<dbReference type="GO" id="GO:0005524">
    <property type="term" value="F:ATP binding"/>
    <property type="evidence" value="ECO:0007669"/>
    <property type="project" value="UniProtKB-KW"/>
</dbReference>
<sequence>MPYDAPMHGTTYRTPPLVDVALAVALAVSACLAGRYYHPAPWPEFDARAHVLSVATALPLAARRLYPLGALAACCGGLCTYLACGYQPSLNYWVPVLALISLAGRRPSRATVIPALLVAGAIAYSGIAAVLHPVVTVVQSLITPAAALAIGFAHRRVAAQNAELLRLTTLLARYEKEEARRAVTDERLRIARELHDAISQHMTAVTVQSGLAEFVFTSDPQTAREALKATAGAGREAMEELRRLLTVLRVADSGDGTTCDDDTSFATIGRIPEVAERITAAGLPVAVHLEGRIRPLNGGLELCVYRVVQEALTNALKHSGAADAQVTVTYGATELHVLVEDDGRGTGAISGPGSGLGLIGMAERAKIWSGSLTTGHRPGGGYAVRLVLPIPRGRPPWAAPQP</sequence>